<dbReference type="AlphaFoldDB" id="A0A0S4TL48"/>
<evidence type="ECO:0000313" key="1">
    <source>
        <dbReference type="EMBL" id="CUV10814.1"/>
    </source>
</evidence>
<gene>
    <name evidence="1" type="ORF">RUN39_v1_10007</name>
</gene>
<sequence length="137" mass="15212">MTYHAYAYTRASGSNLSNQLYGTEQCALRQMLETFTHVSIREHALPTQPTFDNSQKGAVHSATGRPGSEWLVVAIADRPAAYLVMTVVTPLSGRMMGLLAWSTHLNVIDAPPKRTPGMFWVTFWVTNSNSFPIPEQN</sequence>
<name>A0A0S4TL48_RALSL</name>
<protein>
    <submittedName>
        <fullName evidence="1">Uncharacterized protein</fullName>
    </submittedName>
</protein>
<dbReference type="EMBL" id="LN899819">
    <property type="protein sequence ID" value="CUV10814.1"/>
    <property type="molecule type" value="Genomic_DNA"/>
</dbReference>
<accession>A0A0S4TL48</accession>
<proteinExistence type="predicted"/>
<organism evidence="1">
    <name type="scientific">Ralstonia solanacearum</name>
    <name type="common">Pseudomonas solanacearum</name>
    <dbReference type="NCBI Taxonomy" id="305"/>
    <lineage>
        <taxon>Bacteria</taxon>
        <taxon>Pseudomonadati</taxon>
        <taxon>Pseudomonadota</taxon>
        <taxon>Betaproteobacteria</taxon>
        <taxon>Burkholderiales</taxon>
        <taxon>Burkholderiaceae</taxon>
        <taxon>Ralstonia</taxon>
        <taxon>Ralstonia solanacearum species complex</taxon>
    </lineage>
</organism>
<reference evidence="1" key="1">
    <citation type="submission" date="2015-10" db="EMBL/GenBank/DDBJ databases">
        <authorList>
            <person name="Gilbert D.G."/>
        </authorList>
    </citation>
    <scope>NUCLEOTIDE SEQUENCE</scope>
    <source>
        <strain evidence="1">Phyl III-seqv23</strain>
    </source>
</reference>